<name>A0AAP9Y968_9ACTO</name>
<protein>
    <submittedName>
        <fullName evidence="3">Uncharacterized protein</fullName>
    </submittedName>
</protein>
<proteinExistence type="predicted"/>
<dbReference type="KEGG" id="amy:ADJ76_03070"/>
<feature type="compositionally biased region" description="Polar residues" evidence="1">
    <location>
        <begin position="74"/>
        <end position="90"/>
    </location>
</feature>
<keyword evidence="4" id="KW-1185">Reference proteome</keyword>
<gene>
    <name evidence="3" type="ORF">I6H42_03390</name>
</gene>
<evidence type="ECO:0000313" key="4">
    <source>
        <dbReference type="Proteomes" id="UP000595220"/>
    </source>
</evidence>
<keyword evidence="2" id="KW-0472">Membrane</keyword>
<dbReference type="Proteomes" id="UP000595220">
    <property type="component" value="Chromosome"/>
</dbReference>
<reference evidence="3 4" key="1">
    <citation type="submission" date="2020-12" db="EMBL/GenBank/DDBJ databases">
        <title>FDA dAtabase for Regulatory Grade micrObial Sequences (FDA-ARGOS): Supporting development and validation of Infectious Disease Dx tests.</title>
        <authorList>
            <person name="Sproer C."/>
            <person name="Gronow S."/>
            <person name="Severitt S."/>
            <person name="Schroder I."/>
            <person name="Tallon L."/>
            <person name="Sadzewicz L."/>
            <person name="Zhao X."/>
            <person name="Boylan J."/>
            <person name="Ott S."/>
            <person name="Bowen H."/>
            <person name="Vavikolanu K."/>
            <person name="Mehta A."/>
            <person name="Aluvathingal J."/>
            <person name="Nadendla S."/>
            <person name="Lowell S."/>
            <person name="Myers T."/>
            <person name="Yan Y."/>
            <person name="Sichtig H."/>
        </authorList>
    </citation>
    <scope>NUCLEOTIDE SEQUENCE [LARGE SCALE GENOMIC DNA]</scope>
    <source>
        <strain evidence="3 4">FDAARGOS_985</strain>
    </source>
</reference>
<keyword evidence="2" id="KW-0812">Transmembrane</keyword>
<keyword evidence="2" id="KW-1133">Transmembrane helix</keyword>
<feature type="region of interest" description="Disordered" evidence="1">
    <location>
        <begin position="34"/>
        <end position="90"/>
    </location>
</feature>
<dbReference type="AlphaFoldDB" id="A0AAP9Y968"/>
<evidence type="ECO:0000256" key="1">
    <source>
        <dbReference type="SAM" id="MobiDB-lite"/>
    </source>
</evidence>
<evidence type="ECO:0000313" key="3">
    <source>
        <dbReference type="EMBL" id="QQC44451.1"/>
    </source>
</evidence>
<dbReference type="RefSeq" id="WP_050694739.1">
    <property type="nucleotide sequence ID" value="NZ_CP012072.1"/>
</dbReference>
<dbReference type="EMBL" id="CP066065">
    <property type="protein sequence ID" value="QQC44451.1"/>
    <property type="molecule type" value="Genomic_DNA"/>
</dbReference>
<organism evidence="3 4">
    <name type="scientific">Schaalia meyeri</name>
    <dbReference type="NCBI Taxonomy" id="52773"/>
    <lineage>
        <taxon>Bacteria</taxon>
        <taxon>Bacillati</taxon>
        <taxon>Actinomycetota</taxon>
        <taxon>Actinomycetes</taxon>
        <taxon>Actinomycetales</taxon>
        <taxon>Actinomycetaceae</taxon>
        <taxon>Schaalia</taxon>
    </lineage>
</organism>
<sequence length="90" mass="9338">MSPIAVIIALVVGGIVILFALLFRYFYLGKGKAQSRDMPSFNSPNGPQYGVTGGPNYGPQYPQAGTPMGAPPNQGYSNHGGTSNHTPGIG</sequence>
<accession>A0AAP9Y968</accession>
<evidence type="ECO:0000256" key="2">
    <source>
        <dbReference type="SAM" id="Phobius"/>
    </source>
</evidence>
<feature type="transmembrane region" description="Helical" evidence="2">
    <location>
        <begin position="6"/>
        <end position="27"/>
    </location>
</feature>